<organism evidence="2 3">
    <name type="scientific">Oldenlandia corymbosa var. corymbosa</name>
    <dbReference type="NCBI Taxonomy" id="529605"/>
    <lineage>
        <taxon>Eukaryota</taxon>
        <taxon>Viridiplantae</taxon>
        <taxon>Streptophyta</taxon>
        <taxon>Embryophyta</taxon>
        <taxon>Tracheophyta</taxon>
        <taxon>Spermatophyta</taxon>
        <taxon>Magnoliopsida</taxon>
        <taxon>eudicotyledons</taxon>
        <taxon>Gunneridae</taxon>
        <taxon>Pentapetalae</taxon>
        <taxon>asterids</taxon>
        <taxon>lamiids</taxon>
        <taxon>Gentianales</taxon>
        <taxon>Rubiaceae</taxon>
        <taxon>Rubioideae</taxon>
        <taxon>Spermacoceae</taxon>
        <taxon>Hedyotis-Oldenlandia complex</taxon>
        <taxon>Oldenlandia</taxon>
    </lineage>
</organism>
<accession>A0AAV1CUZ4</accession>
<feature type="region of interest" description="Disordered" evidence="1">
    <location>
        <begin position="138"/>
        <end position="160"/>
    </location>
</feature>
<feature type="compositionally biased region" description="Low complexity" evidence="1">
    <location>
        <begin position="22"/>
        <end position="31"/>
    </location>
</feature>
<evidence type="ECO:0000313" key="2">
    <source>
        <dbReference type="EMBL" id="CAI9099464.1"/>
    </source>
</evidence>
<dbReference type="AlphaFoldDB" id="A0AAV1CUZ4"/>
<feature type="region of interest" description="Disordered" evidence="1">
    <location>
        <begin position="203"/>
        <end position="245"/>
    </location>
</feature>
<evidence type="ECO:0000256" key="1">
    <source>
        <dbReference type="SAM" id="MobiDB-lite"/>
    </source>
</evidence>
<keyword evidence="3" id="KW-1185">Reference proteome</keyword>
<name>A0AAV1CUZ4_OLDCO</name>
<feature type="region of interest" description="Disordered" evidence="1">
    <location>
        <begin position="1"/>
        <end position="47"/>
    </location>
</feature>
<sequence>MSDDPVEGIFDRDDIRLEVTNPTADPPTDAAPMEDQMETADETEVPNPILSSKERLLGIRKRRASAKIQIEPGDVIMEKTPIGGRLKFSERLKAIFKEDWNRMVVVSLIGEELTYRGLWSTFPDKELEEKVLEGGPWYASPAQKRSESSRQIVGSKTSQKKLENPNRYAYPILDWEPEFARPFDGGKKRYIVTYNSKEAPPIEQASSMVVDSVNELSRPPDSPQGEEGEKGVQPDIVMPDSDDSFLRKEDQEDYGYFGMKIMLRSAFRHQLINGFISARK</sequence>
<evidence type="ECO:0000313" key="3">
    <source>
        <dbReference type="Proteomes" id="UP001161247"/>
    </source>
</evidence>
<reference evidence="2" key="1">
    <citation type="submission" date="2023-03" db="EMBL/GenBank/DDBJ databases">
        <authorList>
            <person name="Julca I."/>
        </authorList>
    </citation>
    <scope>NUCLEOTIDE SEQUENCE</scope>
</reference>
<proteinExistence type="predicted"/>
<gene>
    <name evidence="2" type="ORF">OLC1_LOCUS9481</name>
</gene>
<dbReference type="EMBL" id="OX459120">
    <property type="protein sequence ID" value="CAI9099464.1"/>
    <property type="molecule type" value="Genomic_DNA"/>
</dbReference>
<protein>
    <submittedName>
        <fullName evidence="2">OLC1v1036291C1</fullName>
    </submittedName>
</protein>
<feature type="compositionally biased region" description="Acidic residues" evidence="1">
    <location>
        <begin position="35"/>
        <end position="44"/>
    </location>
</feature>
<dbReference type="Proteomes" id="UP001161247">
    <property type="component" value="Chromosome 3"/>
</dbReference>